<keyword evidence="3" id="KW-0812">Transmembrane</keyword>
<dbReference type="SUPFAM" id="SSF51445">
    <property type="entry name" value="(Trans)glycosidases"/>
    <property type="match status" value="1"/>
</dbReference>
<evidence type="ECO:0000256" key="2">
    <source>
        <dbReference type="RuleBase" id="RU361185"/>
    </source>
</evidence>
<feature type="domain" description="Glycosyl hydrolase family 31 C-terminal" evidence="5">
    <location>
        <begin position="679"/>
        <end position="765"/>
    </location>
</feature>
<dbReference type="Pfam" id="PF01055">
    <property type="entry name" value="Glyco_hydro_31_2nd"/>
    <property type="match status" value="1"/>
</dbReference>
<keyword evidence="2" id="KW-0378">Hydrolase</keyword>
<dbReference type="Pfam" id="PF21365">
    <property type="entry name" value="Glyco_hydro_31_3rd"/>
    <property type="match status" value="1"/>
</dbReference>
<keyword evidence="3" id="KW-0472">Membrane</keyword>
<feature type="domain" description="Glycoside hydrolase family 31 TIM barrel" evidence="4">
    <location>
        <begin position="326"/>
        <end position="673"/>
    </location>
</feature>
<dbReference type="InterPro" id="IPR000322">
    <property type="entry name" value="Glyco_hydro_31_TIM"/>
</dbReference>
<keyword evidence="2" id="KW-0326">Glycosidase</keyword>
<dbReference type="GO" id="GO:0090599">
    <property type="term" value="F:alpha-glucosidase activity"/>
    <property type="evidence" value="ECO:0007669"/>
    <property type="project" value="TreeGrafter"/>
</dbReference>
<keyword evidence="7" id="KW-1185">Reference proteome</keyword>
<name>A0A8J9VMI2_9NEOP</name>
<evidence type="ECO:0000259" key="4">
    <source>
        <dbReference type="Pfam" id="PF01055"/>
    </source>
</evidence>
<evidence type="ECO:0000313" key="6">
    <source>
        <dbReference type="EMBL" id="CAH0725003.1"/>
    </source>
</evidence>
<dbReference type="PANTHER" id="PTHR22762:SF167">
    <property type="entry name" value="LYSOSOMAL ALPHA-GLUCOSIDASE-LIKE PROTEIN"/>
    <property type="match status" value="1"/>
</dbReference>
<protein>
    <recommendedName>
        <fullName evidence="8">Alpha-glucosidase</fullName>
    </recommendedName>
</protein>
<evidence type="ECO:0000313" key="7">
    <source>
        <dbReference type="Proteomes" id="UP000838878"/>
    </source>
</evidence>
<dbReference type="OrthoDB" id="5839090at2759"/>
<evidence type="ECO:0008006" key="8">
    <source>
        <dbReference type="Google" id="ProtNLM"/>
    </source>
</evidence>
<proteinExistence type="inferred from homology"/>
<organism evidence="6 7">
    <name type="scientific">Brenthis ino</name>
    <name type="common">lesser marbled fritillary</name>
    <dbReference type="NCBI Taxonomy" id="405034"/>
    <lineage>
        <taxon>Eukaryota</taxon>
        <taxon>Metazoa</taxon>
        <taxon>Ecdysozoa</taxon>
        <taxon>Arthropoda</taxon>
        <taxon>Hexapoda</taxon>
        <taxon>Insecta</taxon>
        <taxon>Pterygota</taxon>
        <taxon>Neoptera</taxon>
        <taxon>Endopterygota</taxon>
        <taxon>Lepidoptera</taxon>
        <taxon>Glossata</taxon>
        <taxon>Ditrysia</taxon>
        <taxon>Papilionoidea</taxon>
        <taxon>Nymphalidae</taxon>
        <taxon>Heliconiinae</taxon>
        <taxon>Argynnini</taxon>
        <taxon>Brenthis</taxon>
    </lineage>
</organism>
<dbReference type="InterPro" id="IPR013780">
    <property type="entry name" value="Glyco_hydro_b"/>
</dbReference>
<dbReference type="Gene3D" id="2.60.40.1180">
    <property type="entry name" value="Golgi alpha-mannosidase II"/>
    <property type="match status" value="1"/>
</dbReference>
<evidence type="ECO:0000259" key="5">
    <source>
        <dbReference type="Pfam" id="PF21365"/>
    </source>
</evidence>
<dbReference type="Gene3D" id="3.20.20.80">
    <property type="entry name" value="Glycosidases"/>
    <property type="match status" value="1"/>
</dbReference>
<dbReference type="AlphaFoldDB" id="A0A8J9VMI2"/>
<feature type="non-terminal residue" evidence="6">
    <location>
        <position position="890"/>
    </location>
</feature>
<dbReference type="SUPFAM" id="SSF51011">
    <property type="entry name" value="Glycosyl hydrolase domain"/>
    <property type="match status" value="1"/>
</dbReference>
<evidence type="ECO:0000256" key="1">
    <source>
        <dbReference type="ARBA" id="ARBA00007806"/>
    </source>
</evidence>
<dbReference type="GO" id="GO:0005975">
    <property type="term" value="P:carbohydrate metabolic process"/>
    <property type="evidence" value="ECO:0007669"/>
    <property type="project" value="InterPro"/>
</dbReference>
<dbReference type="InterPro" id="IPR017853">
    <property type="entry name" value="GH"/>
</dbReference>
<dbReference type="PANTHER" id="PTHR22762">
    <property type="entry name" value="ALPHA-GLUCOSIDASE"/>
    <property type="match status" value="1"/>
</dbReference>
<dbReference type="Gene3D" id="2.60.40.1760">
    <property type="entry name" value="glycosyl hydrolase (family 31)"/>
    <property type="match status" value="1"/>
</dbReference>
<comment type="similarity">
    <text evidence="1 2">Belongs to the glycosyl hydrolase 31 family.</text>
</comment>
<sequence length="890" mass="102216">MIPHINESKDDFEDIEIKYQHQPLRRAKWQQKILLNRPLHFTLVFLLLGVVSPLLLYHLYFLTSYNLPPPDGYSTGSCVISRSIRIPCGIGFVPEEESHPQCCYDGNSHMSYHRIPSRFSYIMNEPWNEYVILHPRVATVPYSNQNSIPKMKLSIDEESATHMIMTLYNARNESKVGKRTYDKKYSYRVTSPELNIVVNGTQGPIFNMDGGPLIASDNIWEISFTLTNESLYGFGEIPITKNSTRIIYQNGAHNSVPLIFAKIGKNFHGLLIDISDPTEVTVTLENQILIRSITNYGLKLHLFTGPEPRHIMNDVRTVIGNYSKLEYWMLGVHICNEVPQINLTSFIADANKERMPYDSICGDGPIVFNSDQCADSESSNIAAVNNGANLVRNAGRKFVPHVSPYIRYQKANLSEEENERSINETIKNCHIIPTFEEKMYRFPKTMDLYTGKVDDYDVVYPSYDEESDVLMKSLWAYTDELDGVILENNWPFDQSEKKLNETTNYLPYFNEIFQEAFNHTPQWNLTLVNNSNPYLFKHNKYGDNFAKKFSKLSNDTLNIWSSSLWMNGRFAINRQNINASWTNLHKELLASALGGISGSWLWSTPICGDNENFNPESQIELCIKWYMAATYFPMIKIHSKKHARYPFAYNGTHKSLMMTSLKKRMELLPYFYTTLQVGPLLRPMFYQFPSSVALHNINTQFSVGDNLLIAPNLQPMQSHVHIWLPPGTWYEFSSGLELKGNEGDPVTMTTTESDFLTFIRGGSIVLIQRDPTQMTAEQSRFLDPFSAIIALECSKHNGTDTCKASGKQYFTPGMALHFSANETTMIITAEGTDFDPICNFNTGTWAYDIRDFSIYGLHEKHNNYDHRRQFQNFIDLCNLRDRDEIFINLL</sequence>
<accession>A0A8J9VMI2</accession>
<feature type="transmembrane region" description="Helical" evidence="3">
    <location>
        <begin position="39"/>
        <end position="60"/>
    </location>
</feature>
<dbReference type="EMBL" id="OV170225">
    <property type="protein sequence ID" value="CAH0725003.1"/>
    <property type="molecule type" value="Genomic_DNA"/>
</dbReference>
<dbReference type="InterPro" id="IPR048395">
    <property type="entry name" value="Glyco_hydro_31_C"/>
</dbReference>
<dbReference type="GO" id="GO:0006491">
    <property type="term" value="P:N-glycan processing"/>
    <property type="evidence" value="ECO:0007669"/>
    <property type="project" value="TreeGrafter"/>
</dbReference>
<gene>
    <name evidence="6" type="ORF">BINO364_LOCUS10630</name>
</gene>
<keyword evidence="3" id="KW-1133">Transmembrane helix</keyword>
<evidence type="ECO:0000256" key="3">
    <source>
        <dbReference type="SAM" id="Phobius"/>
    </source>
</evidence>
<reference evidence="6" key="1">
    <citation type="submission" date="2021-12" db="EMBL/GenBank/DDBJ databases">
        <authorList>
            <person name="Martin H S."/>
        </authorList>
    </citation>
    <scope>NUCLEOTIDE SEQUENCE</scope>
</reference>
<dbReference type="Proteomes" id="UP000838878">
    <property type="component" value="Chromosome 5"/>
</dbReference>